<dbReference type="AlphaFoldDB" id="A0AAV1RQ67"/>
<keyword evidence="3" id="KW-1185">Reference proteome</keyword>
<accession>A0AAV1RQ67</accession>
<organism evidence="2 3">
    <name type="scientific">Dovyalis caffra</name>
    <dbReference type="NCBI Taxonomy" id="77055"/>
    <lineage>
        <taxon>Eukaryota</taxon>
        <taxon>Viridiplantae</taxon>
        <taxon>Streptophyta</taxon>
        <taxon>Embryophyta</taxon>
        <taxon>Tracheophyta</taxon>
        <taxon>Spermatophyta</taxon>
        <taxon>Magnoliopsida</taxon>
        <taxon>eudicotyledons</taxon>
        <taxon>Gunneridae</taxon>
        <taxon>Pentapetalae</taxon>
        <taxon>rosids</taxon>
        <taxon>fabids</taxon>
        <taxon>Malpighiales</taxon>
        <taxon>Salicaceae</taxon>
        <taxon>Flacourtieae</taxon>
        <taxon>Dovyalis</taxon>
    </lineage>
</organism>
<evidence type="ECO:0000313" key="3">
    <source>
        <dbReference type="Proteomes" id="UP001314170"/>
    </source>
</evidence>
<protein>
    <submittedName>
        <fullName evidence="2">Uncharacterized protein</fullName>
    </submittedName>
</protein>
<gene>
    <name evidence="2" type="ORF">DCAF_LOCUS12967</name>
</gene>
<sequence length="70" mass="7896">MKKCKKKNKNKKDSEAKDSTQDGSKISKPSVIPIVEVKPLRCSFNPSFEAHRDSLAQAIATKMRNFIKMS</sequence>
<evidence type="ECO:0000256" key="1">
    <source>
        <dbReference type="SAM" id="MobiDB-lite"/>
    </source>
</evidence>
<dbReference type="Proteomes" id="UP001314170">
    <property type="component" value="Unassembled WGS sequence"/>
</dbReference>
<feature type="compositionally biased region" description="Basic and acidic residues" evidence="1">
    <location>
        <begin position="11"/>
        <end position="20"/>
    </location>
</feature>
<feature type="region of interest" description="Disordered" evidence="1">
    <location>
        <begin position="1"/>
        <end position="30"/>
    </location>
</feature>
<feature type="compositionally biased region" description="Basic residues" evidence="1">
    <location>
        <begin position="1"/>
        <end position="10"/>
    </location>
</feature>
<proteinExistence type="predicted"/>
<reference evidence="2 3" key="1">
    <citation type="submission" date="2024-01" db="EMBL/GenBank/DDBJ databases">
        <authorList>
            <person name="Waweru B."/>
        </authorList>
    </citation>
    <scope>NUCLEOTIDE SEQUENCE [LARGE SCALE GENOMIC DNA]</scope>
</reference>
<dbReference type="EMBL" id="CAWUPB010001108">
    <property type="protein sequence ID" value="CAK7337926.1"/>
    <property type="molecule type" value="Genomic_DNA"/>
</dbReference>
<evidence type="ECO:0000313" key="2">
    <source>
        <dbReference type="EMBL" id="CAK7337926.1"/>
    </source>
</evidence>
<name>A0AAV1RQ67_9ROSI</name>
<comment type="caution">
    <text evidence="2">The sequence shown here is derived from an EMBL/GenBank/DDBJ whole genome shotgun (WGS) entry which is preliminary data.</text>
</comment>